<evidence type="ECO:0000313" key="4">
    <source>
        <dbReference type="Proteomes" id="UP000076878"/>
    </source>
</evidence>
<organism evidence="2 4">
    <name type="scientific">Trichococcus ilyis</name>
    <dbReference type="NCBI Taxonomy" id="640938"/>
    <lineage>
        <taxon>Bacteria</taxon>
        <taxon>Bacillati</taxon>
        <taxon>Bacillota</taxon>
        <taxon>Bacilli</taxon>
        <taxon>Lactobacillales</taxon>
        <taxon>Carnobacteriaceae</taxon>
        <taxon>Trichococcus</taxon>
    </lineage>
</organism>
<dbReference type="InterPro" id="IPR027417">
    <property type="entry name" value="P-loop_NTPase"/>
</dbReference>
<name>A0A143YML6_9LACT</name>
<reference evidence="3 5" key="2">
    <citation type="submission" date="2016-10" db="EMBL/GenBank/DDBJ databases">
        <authorList>
            <person name="Varghese N."/>
            <person name="Submissions S."/>
        </authorList>
    </citation>
    <scope>NUCLEOTIDE SEQUENCE [LARGE SCALE GENOMIC DNA]</scope>
    <source>
        <strain evidence="3 5">DSM 22150</strain>
    </source>
</reference>
<dbReference type="Gene3D" id="3.40.50.300">
    <property type="entry name" value="P-loop containing nucleotide triphosphate hydrolases"/>
    <property type="match status" value="1"/>
</dbReference>
<dbReference type="Proteomes" id="UP000199280">
    <property type="component" value="Unassembled WGS sequence"/>
</dbReference>
<dbReference type="EMBL" id="FJNB01000007">
    <property type="protein sequence ID" value="CZQ94469.1"/>
    <property type="molecule type" value="Genomic_DNA"/>
</dbReference>
<evidence type="ECO:0000313" key="3">
    <source>
        <dbReference type="EMBL" id="SEJ02226.1"/>
    </source>
</evidence>
<dbReference type="EMBL" id="FNYT01000006">
    <property type="protein sequence ID" value="SEJ02226.1"/>
    <property type="molecule type" value="Genomic_DNA"/>
</dbReference>
<dbReference type="GO" id="GO:0016887">
    <property type="term" value="F:ATP hydrolysis activity"/>
    <property type="evidence" value="ECO:0007669"/>
    <property type="project" value="InterPro"/>
</dbReference>
<reference evidence="2 4" key="1">
    <citation type="submission" date="2016-02" db="EMBL/GenBank/DDBJ databases">
        <authorList>
            <person name="Wen L."/>
            <person name="He K."/>
            <person name="Yang H."/>
        </authorList>
    </citation>
    <scope>NUCLEOTIDE SEQUENCE [LARGE SCALE GENOMIC DNA]</scope>
    <source>
        <strain evidence="2">Trichococcus_R210</strain>
    </source>
</reference>
<evidence type="ECO:0000313" key="2">
    <source>
        <dbReference type="EMBL" id="CZQ94469.1"/>
    </source>
</evidence>
<evidence type="ECO:0000313" key="5">
    <source>
        <dbReference type="Proteomes" id="UP000199280"/>
    </source>
</evidence>
<proteinExistence type="predicted"/>
<dbReference type="InterPro" id="IPR003959">
    <property type="entry name" value="ATPase_AAA_core"/>
</dbReference>
<dbReference type="Proteomes" id="UP000076878">
    <property type="component" value="Unassembled WGS sequence"/>
</dbReference>
<protein>
    <submittedName>
        <fullName evidence="3">AAA domain-containing protein, putative AbiEii toxin, Type IV TA system</fullName>
    </submittedName>
    <submittedName>
        <fullName evidence="2">Atpase aaa-type core</fullName>
    </submittedName>
</protein>
<dbReference type="PANTHER" id="PTHR40396:SF1">
    <property type="entry name" value="ATPASE AAA-TYPE CORE DOMAIN-CONTAINING PROTEIN"/>
    <property type="match status" value="1"/>
</dbReference>
<dbReference type="PANTHER" id="PTHR40396">
    <property type="entry name" value="ATPASE-LIKE PROTEIN"/>
    <property type="match status" value="1"/>
</dbReference>
<dbReference type="Pfam" id="PF13304">
    <property type="entry name" value="AAA_21"/>
    <property type="match status" value="1"/>
</dbReference>
<sequence length="409" mass="46778">MLVEIVMENFFSFKDEATFSMVASPIGEHPEAVYGKDNIAVTKLATIYGANASGKSNLLKAMKMIQEGVLLQNYTSAEWLGHIEPFHLDARTEKKDTMLEVTFLLAGKLYRYGFFVNRVRVTEEFLYLEGEEQKDLFFRNATGQIVGGEWAELFRDINLEDTRLALSSLLSAPGSAEHPELKLFLEWFTEMRIILDTAKIGLAISMAKMHLSKYKHNLLALIRVADPSIQDIVVHEAENPRNGRKELAFFVVKTRRNEAGESEPHCENFRFQDTESAGTVKLLALAGPIIEALEKGGLLMIDEMDTQFHTLMTRYVLELFSGNLNDKGAQMIYSTHDITNLSSSLFRRDQVWFVEKDSYSASHLTSLVEYRFDDEERKNSFEFYRNYLNGKYGAIPFPRPLDWWVDNGK</sequence>
<accession>A0A143YML6</accession>
<dbReference type="RefSeq" id="WP_068622637.1">
    <property type="nucleotide sequence ID" value="NZ_FJNB01000007.1"/>
</dbReference>
<feature type="domain" description="ATPase AAA-type core" evidence="1">
    <location>
        <begin position="45"/>
        <end position="338"/>
    </location>
</feature>
<dbReference type="GO" id="GO:0005524">
    <property type="term" value="F:ATP binding"/>
    <property type="evidence" value="ECO:0007669"/>
    <property type="project" value="InterPro"/>
</dbReference>
<gene>
    <name evidence="3" type="ORF">SAMN05216375_10679</name>
    <name evidence="2" type="ORF">TR210_1229</name>
</gene>
<dbReference type="SUPFAM" id="SSF52540">
    <property type="entry name" value="P-loop containing nucleoside triphosphate hydrolases"/>
    <property type="match status" value="1"/>
</dbReference>
<dbReference type="AlphaFoldDB" id="A0A143YML6"/>
<evidence type="ECO:0000259" key="1">
    <source>
        <dbReference type="Pfam" id="PF13304"/>
    </source>
</evidence>
<dbReference type="STRING" id="640938.TR210_1229"/>
<dbReference type="OrthoDB" id="9809324at2"/>
<keyword evidence="5" id="KW-1185">Reference proteome</keyword>